<dbReference type="Gene3D" id="3.40.50.150">
    <property type="entry name" value="Vaccinia Virus protein VP39"/>
    <property type="match status" value="1"/>
</dbReference>
<dbReference type="InterPro" id="IPR029063">
    <property type="entry name" value="SAM-dependent_MTases_sf"/>
</dbReference>
<feature type="domain" description="Methyltransferase" evidence="1">
    <location>
        <begin position="76"/>
        <end position="176"/>
    </location>
</feature>
<dbReference type="AlphaFoldDB" id="A0A318KUY6"/>
<dbReference type="PANTHER" id="PTHR43464">
    <property type="entry name" value="METHYLTRANSFERASE"/>
    <property type="match status" value="1"/>
</dbReference>
<keyword evidence="2" id="KW-0489">Methyltransferase</keyword>
<dbReference type="PANTHER" id="PTHR43464:SF90">
    <property type="entry name" value="METHYLTRANSFERASE TYPE 11"/>
    <property type="match status" value="1"/>
</dbReference>
<reference evidence="2 3" key="1">
    <citation type="submission" date="2018-05" db="EMBL/GenBank/DDBJ databases">
        <title>Genomic Encyclopedia of Type Strains, Phase IV (KMG-IV): sequencing the most valuable type-strain genomes for metagenomic binning, comparative biology and taxonomic classification.</title>
        <authorList>
            <person name="Goeker M."/>
        </authorList>
    </citation>
    <scope>NUCLEOTIDE SEQUENCE [LARGE SCALE GENOMIC DNA]</scope>
    <source>
        <strain evidence="2 3">DSM 29661</strain>
    </source>
</reference>
<dbReference type="RefSeq" id="WP_110390356.1">
    <property type="nucleotide sequence ID" value="NZ_QJKI01000006.1"/>
</dbReference>
<gene>
    <name evidence="2" type="ORF">DFR34_10672</name>
</gene>
<proteinExistence type="predicted"/>
<protein>
    <submittedName>
        <fullName evidence="2">Methyltransferase family protein</fullName>
    </submittedName>
</protein>
<dbReference type="CDD" id="cd02440">
    <property type="entry name" value="AdoMet_MTases"/>
    <property type="match status" value="1"/>
</dbReference>
<keyword evidence="3" id="KW-1185">Reference proteome</keyword>
<dbReference type="EMBL" id="QJKI01000006">
    <property type="protein sequence ID" value="PXX79436.1"/>
    <property type="molecule type" value="Genomic_DNA"/>
</dbReference>
<dbReference type="GO" id="GO:0032259">
    <property type="term" value="P:methylation"/>
    <property type="evidence" value="ECO:0007669"/>
    <property type="project" value="UniProtKB-KW"/>
</dbReference>
<dbReference type="GO" id="GO:0008168">
    <property type="term" value="F:methyltransferase activity"/>
    <property type="evidence" value="ECO:0007669"/>
    <property type="project" value="UniProtKB-KW"/>
</dbReference>
<keyword evidence="2" id="KW-0808">Transferase</keyword>
<dbReference type="OrthoDB" id="1119595at2"/>
<dbReference type="Pfam" id="PF13649">
    <property type="entry name" value="Methyltransf_25"/>
    <property type="match status" value="1"/>
</dbReference>
<dbReference type="InterPro" id="IPR041698">
    <property type="entry name" value="Methyltransf_25"/>
</dbReference>
<evidence type="ECO:0000259" key="1">
    <source>
        <dbReference type="Pfam" id="PF13649"/>
    </source>
</evidence>
<dbReference type="SUPFAM" id="SSF53335">
    <property type="entry name" value="S-adenosyl-L-methionine-dependent methyltransferases"/>
    <property type="match status" value="1"/>
</dbReference>
<sequence>MSLVCPLGTIDHGLADQLDITWGDPDAWTAEGLHWTHLPQVRAAINRKVSGAAEVSPLRWFFQAVAAEQPLPLNRVLVLGCGSGTLEREIAQAGWAREIVAIDLSAKVLAVAQAQAQAEGLEGIRYFQADMNRLPVGQPPFTPGSFDAVLGVSSVHHCANLALLYRHIGLLLAPHGWFFLDEYVGPDQFQWPDSQIRQLNRLAELLPERLMTLRNGRCKRHFRRPSVAEVVAVDPSEAICSSRLLPLLPDYFSQVQVRPYGGAILHMLLAGVAQNFADATAEPYLRSLMAAEDELYRAGQLPHDFACVMARSPASAPATPGCFRPD</sequence>
<comment type="caution">
    <text evidence="2">The sequence shown here is derived from an EMBL/GenBank/DDBJ whole genome shotgun (WGS) entry which is preliminary data.</text>
</comment>
<accession>A0A318KUY6</accession>
<organism evidence="2 3">
    <name type="scientific">Rivihabitans pingtungensis</name>
    <dbReference type="NCBI Taxonomy" id="1054498"/>
    <lineage>
        <taxon>Bacteria</taxon>
        <taxon>Pseudomonadati</taxon>
        <taxon>Pseudomonadota</taxon>
        <taxon>Betaproteobacteria</taxon>
        <taxon>Neisseriales</taxon>
        <taxon>Aquaspirillaceae</taxon>
        <taxon>Rivihabitans</taxon>
    </lineage>
</organism>
<dbReference type="Proteomes" id="UP000247555">
    <property type="component" value="Unassembled WGS sequence"/>
</dbReference>
<evidence type="ECO:0000313" key="3">
    <source>
        <dbReference type="Proteomes" id="UP000247555"/>
    </source>
</evidence>
<evidence type="ECO:0000313" key="2">
    <source>
        <dbReference type="EMBL" id="PXX79436.1"/>
    </source>
</evidence>
<name>A0A318KUY6_9NEIS</name>